<dbReference type="SUPFAM" id="SSF102114">
    <property type="entry name" value="Radical SAM enzymes"/>
    <property type="match status" value="1"/>
</dbReference>
<dbReference type="SFLD" id="SFLDS00029">
    <property type="entry name" value="Radical_SAM"/>
    <property type="match status" value="1"/>
</dbReference>
<dbReference type="InterPro" id="IPR007197">
    <property type="entry name" value="rSAM"/>
</dbReference>
<evidence type="ECO:0000256" key="4">
    <source>
        <dbReference type="ARBA" id="ARBA00023014"/>
    </source>
</evidence>
<protein>
    <recommendedName>
        <fullName evidence="5">Radical SAM core domain-containing protein</fullName>
    </recommendedName>
</protein>
<dbReference type="InterPro" id="IPR013785">
    <property type="entry name" value="Aldolase_TIM"/>
</dbReference>
<gene>
    <name evidence="6" type="ORF">COS80_01495</name>
</gene>
<reference evidence="7" key="1">
    <citation type="submission" date="2017-09" db="EMBL/GenBank/DDBJ databases">
        <title>Depth-based differentiation of microbial function through sediment-hosted aquifers and enrichment of novel symbionts in the deep terrestrial subsurface.</title>
        <authorList>
            <person name="Probst A.J."/>
            <person name="Ladd B."/>
            <person name="Jarett J.K."/>
            <person name="Geller-Mcgrath D.E."/>
            <person name="Sieber C.M.K."/>
            <person name="Emerson J.B."/>
            <person name="Anantharaman K."/>
            <person name="Thomas B.C."/>
            <person name="Malmstrom R."/>
            <person name="Stieglmeier M."/>
            <person name="Klingl A."/>
            <person name="Woyke T."/>
            <person name="Ryan C.M."/>
            <person name="Banfield J.F."/>
        </authorList>
    </citation>
    <scope>NUCLEOTIDE SEQUENCE [LARGE SCALE GENOMIC DNA]</scope>
</reference>
<feature type="domain" description="Radical SAM core" evidence="5">
    <location>
        <begin position="82"/>
        <end position="275"/>
    </location>
</feature>
<dbReference type="Gene3D" id="3.20.20.70">
    <property type="entry name" value="Aldolase class I"/>
    <property type="match status" value="1"/>
</dbReference>
<dbReference type="GO" id="GO:0046872">
    <property type="term" value="F:metal ion binding"/>
    <property type="evidence" value="ECO:0007669"/>
    <property type="project" value="UniProtKB-KW"/>
</dbReference>
<dbReference type="SFLD" id="SFLDG01067">
    <property type="entry name" value="SPASM/twitch_domain_containing"/>
    <property type="match status" value="1"/>
</dbReference>
<evidence type="ECO:0000256" key="2">
    <source>
        <dbReference type="ARBA" id="ARBA00022723"/>
    </source>
</evidence>
<keyword evidence="3" id="KW-0408">Iron</keyword>
<evidence type="ECO:0000256" key="3">
    <source>
        <dbReference type="ARBA" id="ARBA00023004"/>
    </source>
</evidence>
<comment type="caution">
    <text evidence="6">The sequence shown here is derived from an EMBL/GenBank/DDBJ whole genome shotgun (WGS) entry which is preliminary data.</text>
</comment>
<keyword evidence="2" id="KW-0479">Metal-binding</keyword>
<evidence type="ECO:0000313" key="6">
    <source>
        <dbReference type="EMBL" id="PIU71765.1"/>
    </source>
</evidence>
<keyword evidence="1" id="KW-0949">S-adenosyl-L-methionine</keyword>
<dbReference type="InterPro" id="IPR050377">
    <property type="entry name" value="Radical_SAM_PqqE_MftC-like"/>
</dbReference>
<evidence type="ECO:0000259" key="5">
    <source>
        <dbReference type="PROSITE" id="PS51918"/>
    </source>
</evidence>
<dbReference type="AlphaFoldDB" id="A0A2M7AQ36"/>
<dbReference type="GO" id="GO:0003824">
    <property type="term" value="F:catalytic activity"/>
    <property type="evidence" value="ECO:0007669"/>
    <property type="project" value="InterPro"/>
</dbReference>
<dbReference type="GO" id="GO:0051536">
    <property type="term" value="F:iron-sulfur cluster binding"/>
    <property type="evidence" value="ECO:0007669"/>
    <property type="project" value="UniProtKB-KW"/>
</dbReference>
<dbReference type="InterPro" id="IPR058240">
    <property type="entry name" value="rSAM_sf"/>
</dbReference>
<dbReference type="PANTHER" id="PTHR11228:SF34">
    <property type="entry name" value="TUNGSTEN-CONTAINING ALDEHYDE FERREDOXIN OXIDOREDUCTASE COFACTOR MODIFYING PROTEIN"/>
    <property type="match status" value="1"/>
</dbReference>
<dbReference type="PROSITE" id="PS51918">
    <property type="entry name" value="RADICAL_SAM"/>
    <property type="match status" value="1"/>
</dbReference>
<dbReference type="Pfam" id="PF04055">
    <property type="entry name" value="Radical_SAM"/>
    <property type="match status" value="1"/>
</dbReference>
<dbReference type="PANTHER" id="PTHR11228">
    <property type="entry name" value="RADICAL SAM DOMAIN PROTEIN"/>
    <property type="match status" value="1"/>
</dbReference>
<evidence type="ECO:0000256" key="1">
    <source>
        <dbReference type="ARBA" id="ARBA00022691"/>
    </source>
</evidence>
<sequence>MSRELEQTLFARTEIREKEGIVRPRYTVREEAFGFTVYDRRPLTAKLVRNGRLEEIFASDRIDVQDCMYLPAKRDAYRKDILYSPYRIYYELTLACNLRCKLCFNEAGRPKPGELSTQEVFDSLDSLREANVIDLRFTGGELTMRSDWFDIMKYAQKRGFVVSCNTNAIFNQESGIPEKFAELNMDQVTVSIDGNRDNHDRNRGRGSFDQALENVKKMHDFGVRLRINTLLTRYSLNDYEFILDLARLYADEINFFVPVFITAFKNTPQFIAEMN</sequence>
<dbReference type="CDD" id="cd01335">
    <property type="entry name" value="Radical_SAM"/>
    <property type="match status" value="1"/>
</dbReference>
<keyword evidence="4" id="KW-0411">Iron-sulfur</keyword>
<proteinExistence type="predicted"/>
<organism evidence="6 7">
    <name type="scientific">Candidatus Woesebacteria bacterium CG06_land_8_20_14_3_00_39_27</name>
    <dbReference type="NCBI Taxonomy" id="1975057"/>
    <lineage>
        <taxon>Bacteria</taxon>
        <taxon>Candidatus Woeseibacteriota</taxon>
    </lineage>
</organism>
<name>A0A2M7AQ36_9BACT</name>
<dbReference type="Proteomes" id="UP000230972">
    <property type="component" value="Unassembled WGS sequence"/>
</dbReference>
<accession>A0A2M7AQ36</accession>
<evidence type="ECO:0000313" key="7">
    <source>
        <dbReference type="Proteomes" id="UP000230972"/>
    </source>
</evidence>
<dbReference type="EMBL" id="PEWC01000033">
    <property type="protein sequence ID" value="PIU71765.1"/>
    <property type="molecule type" value="Genomic_DNA"/>
</dbReference>